<dbReference type="RefSeq" id="WP_183220466.1">
    <property type="nucleotide sequence ID" value="NZ_BMPW01000004.1"/>
</dbReference>
<sequence>MSAKNPENSRWAPWWVYVVIIAGANYGKQHYAEDLPIPVNAAITIALVTTLFLAITAVYRGLRRPD</sequence>
<dbReference type="AlphaFoldDB" id="A0A7W5FES3"/>
<keyword evidence="3" id="KW-1185">Reference proteome</keyword>
<evidence type="ECO:0000313" key="3">
    <source>
        <dbReference type="Proteomes" id="UP000590749"/>
    </source>
</evidence>
<protein>
    <submittedName>
        <fullName evidence="2">Uncharacterized protein</fullName>
    </submittedName>
</protein>
<reference evidence="2 3" key="1">
    <citation type="submission" date="2020-08" db="EMBL/GenBank/DDBJ databases">
        <title>Genomic Encyclopedia of Type Strains, Phase III (KMG-III): the genomes of soil and plant-associated and newly described type strains.</title>
        <authorList>
            <person name="Whitman W."/>
        </authorList>
    </citation>
    <scope>NUCLEOTIDE SEQUENCE [LARGE SCALE GENOMIC DNA]</scope>
    <source>
        <strain evidence="2 3">CECT 3287</strain>
    </source>
</reference>
<proteinExistence type="predicted"/>
<feature type="transmembrane region" description="Helical" evidence="1">
    <location>
        <begin position="39"/>
        <end position="59"/>
    </location>
</feature>
<organism evidence="2 3">
    <name type="scientific">Actinoplanes campanulatus</name>
    <dbReference type="NCBI Taxonomy" id="113559"/>
    <lineage>
        <taxon>Bacteria</taxon>
        <taxon>Bacillati</taxon>
        <taxon>Actinomycetota</taxon>
        <taxon>Actinomycetes</taxon>
        <taxon>Micromonosporales</taxon>
        <taxon>Micromonosporaceae</taxon>
        <taxon>Actinoplanes</taxon>
    </lineage>
</organism>
<evidence type="ECO:0000313" key="2">
    <source>
        <dbReference type="EMBL" id="MBB3095607.1"/>
    </source>
</evidence>
<dbReference type="EMBL" id="JACHXF010000006">
    <property type="protein sequence ID" value="MBB3095607.1"/>
    <property type="molecule type" value="Genomic_DNA"/>
</dbReference>
<evidence type="ECO:0000256" key="1">
    <source>
        <dbReference type="SAM" id="Phobius"/>
    </source>
</evidence>
<keyword evidence="1" id="KW-0472">Membrane</keyword>
<keyword evidence="1" id="KW-1133">Transmembrane helix</keyword>
<name>A0A7W5FES3_9ACTN</name>
<gene>
    <name evidence="2" type="ORF">FHR83_003277</name>
</gene>
<accession>A0A7W5FES3</accession>
<dbReference type="Proteomes" id="UP000590749">
    <property type="component" value="Unassembled WGS sequence"/>
</dbReference>
<comment type="caution">
    <text evidence="2">The sequence shown here is derived from an EMBL/GenBank/DDBJ whole genome shotgun (WGS) entry which is preliminary data.</text>
</comment>
<keyword evidence="1" id="KW-0812">Transmembrane</keyword>
<feature type="transmembrane region" description="Helical" evidence="1">
    <location>
        <begin position="12"/>
        <end position="27"/>
    </location>
</feature>